<dbReference type="SUPFAM" id="SSF52129">
    <property type="entry name" value="Caspase-like"/>
    <property type="match status" value="1"/>
</dbReference>
<dbReference type="OrthoDB" id="6116485at2759"/>
<comment type="catalytic activity">
    <reaction evidence="9">
        <text>Strict requirement for an Asp residue at positions P1 and P4. It has a preferred cleavage sequence of Asp-Xaa-Xaa-Asp-|- with a hydrophobic amino-acid residue at P2 and a hydrophilic amino-acid residue at P3, although Val or Ala are also accepted at this position.</text>
        <dbReference type="EC" id="3.4.22.56"/>
    </reaction>
</comment>
<evidence type="ECO:0000256" key="7">
    <source>
        <dbReference type="ARBA" id="ARBA00022807"/>
    </source>
</evidence>
<keyword evidence="8" id="KW-0865">Zymogen</keyword>
<dbReference type="FunFam" id="3.40.50.1460:FF:000001">
    <property type="entry name" value="Caspase-3 preproprotein"/>
    <property type="match status" value="1"/>
</dbReference>
<dbReference type="PANTHER" id="PTHR10454">
    <property type="entry name" value="CASPASE"/>
    <property type="match status" value="1"/>
</dbReference>
<evidence type="ECO:0000256" key="9">
    <source>
        <dbReference type="ARBA" id="ARBA00036189"/>
    </source>
</evidence>
<dbReference type="InterPro" id="IPR033139">
    <property type="entry name" value="Caspase_cys_AS"/>
</dbReference>
<evidence type="ECO:0000256" key="5">
    <source>
        <dbReference type="ARBA" id="ARBA00022703"/>
    </source>
</evidence>
<reference evidence="15" key="3">
    <citation type="submission" date="2025-09" db="UniProtKB">
        <authorList>
            <consortium name="Ensembl"/>
        </authorList>
    </citation>
    <scope>IDENTIFICATION</scope>
</reference>
<evidence type="ECO:0000256" key="10">
    <source>
        <dbReference type="ARBA" id="ARBA00038900"/>
    </source>
</evidence>
<feature type="domain" description="Caspase family p20" evidence="14">
    <location>
        <begin position="31"/>
        <end position="152"/>
    </location>
</feature>
<keyword evidence="5" id="KW-0053">Apoptosis</keyword>
<comment type="similarity">
    <text evidence="2 12">Belongs to the peptidase C14A family.</text>
</comment>
<dbReference type="GO" id="GO:0030182">
    <property type="term" value="P:neuron differentiation"/>
    <property type="evidence" value="ECO:0007669"/>
    <property type="project" value="TreeGrafter"/>
</dbReference>
<evidence type="ECO:0000256" key="8">
    <source>
        <dbReference type="ARBA" id="ARBA00023145"/>
    </source>
</evidence>
<name>A0A8C4RLD0_ERPCA</name>
<accession>A0A8C4RLD0</accession>
<dbReference type="PROSITE" id="PS50207">
    <property type="entry name" value="CASPASE_P10"/>
    <property type="match status" value="1"/>
</dbReference>
<evidence type="ECO:0000256" key="1">
    <source>
        <dbReference type="ARBA" id="ARBA00004496"/>
    </source>
</evidence>
<dbReference type="EC" id="3.4.22.56" evidence="10"/>
<dbReference type="Proteomes" id="UP000694620">
    <property type="component" value="Chromosome 5"/>
</dbReference>
<dbReference type="GO" id="GO:0006508">
    <property type="term" value="P:proteolysis"/>
    <property type="evidence" value="ECO:0007669"/>
    <property type="project" value="UniProtKB-KW"/>
</dbReference>
<dbReference type="PRINTS" id="PR00376">
    <property type="entry name" value="IL1BCENZYME"/>
</dbReference>
<dbReference type="PANTHER" id="PTHR10454:SF198">
    <property type="entry name" value="CASPASE-3"/>
    <property type="match status" value="1"/>
</dbReference>
<evidence type="ECO:0000256" key="11">
    <source>
        <dbReference type="ARBA" id="ARBA00039708"/>
    </source>
</evidence>
<dbReference type="GO" id="GO:0004197">
    <property type="term" value="F:cysteine-type endopeptidase activity"/>
    <property type="evidence" value="ECO:0007669"/>
    <property type="project" value="InterPro"/>
</dbReference>
<dbReference type="InterPro" id="IPR029030">
    <property type="entry name" value="Caspase-like_dom_sf"/>
</dbReference>
<protein>
    <recommendedName>
        <fullName evidence="11">Caspase-3</fullName>
        <ecNumber evidence="10">3.4.22.56</ecNumber>
    </recommendedName>
</protein>
<dbReference type="Gene3D" id="3.40.50.1460">
    <property type="match status" value="1"/>
</dbReference>
<evidence type="ECO:0000259" key="14">
    <source>
        <dbReference type="PROSITE" id="PS50208"/>
    </source>
</evidence>
<evidence type="ECO:0000256" key="6">
    <source>
        <dbReference type="ARBA" id="ARBA00022801"/>
    </source>
</evidence>
<evidence type="ECO:0000313" key="16">
    <source>
        <dbReference type="Proteomes" id="UP000694620"/>
    </source>
</evidence>
<sequence>MEIHKDSMKLTTPDQLNADVLSYSYNMDYSKIGKCVIINNENFLALRERKGTQQDVSILEHTFGALGFSVEVAKDLSAAEMLQLLRKVSREDHSEMACFICVLLSHGDEGNIHGTDHEVEIKQLLKLFTGEMCPSLLGKPKLFFIQACRGEKYDSGIEADSMESNSTYFRDIPEEDFLCGYSTVAGYYSWRNESSGSVFIQTLCKVLQENGKRLEIIKILTRVNNLVAFNFRSNTYYCPTHGKSQMPCIISRLTKELYLTS</sequence>
<keyword evidence="4" id="KW-0645">Protease</keyword>
<dbReference type="Ensembl" id="ENSECRT00000003752.1">
    <property type="protein sequence ID" value="ENSECRP00000003691.1"/>
    <property type="gene ID" value="ENSECRG00000002535.1"/>
</dbReference>
<dbReference type="GeneTree" id="ENSGT00940000153232"/>
<organism evidence="15 16">
    <name type="scientific">Erpetoichthys calabaricus</name>
    <name type="common">Rope fish</name>
    <name type="synonym">Calamoichthys calabaricus</name>
    <dbReference type="NCBI Taxonomy" id="27687"/>
    <lineage>
        <taxon>Eukaryota</taxon>
        <taxon>Metazoa</taxon>
        <taxon>Chordata</taxon>
        <taxon>Craniata</taxon>
        <taxon>Vertebrata</taxon>
        <taxon>Euteleostomi</taxon>
        <taxon>Actinopterygii</taxon>
        <taxon>Polypteriformes</taxon>
        <taxon>Polypteridae</taxon>
        <taxon>Erpetoichthys</taxon>
    </lineage>
</organism>
<comment type="subcellular location">
    <subcellularLocation>
        <location evidence="1">Cytoplasm</location>
    </subcellularLocation>
</comment>
<proteinExistence type="inferred from homology"/>
<dbReference type="InterPro" id="IPR002138">
    <property type="entry name" value="Pept_C14_p10"/>
</dbReference>
<evidence type="ECO:0000256" key="4">
    <source>
        <dbReference type="ARBA" id="ARBA00022670"/>
    </source>
</evidence>
<dbReference type="PROSITE" id="PS50208">
    <property type="entry name" value="CASPASE_P20"/>
    <property type="match status" value="1"/>
</dbReference>
<dbReference type="AlphaFoldDB" id="A0A8C4RLD0"/>
<keyword evidence="3" id="KW-0963">Cytoplasm</keyword>
<dbReference type="PROSITE" id="PS01121">
    <property type="entry name" value="CASPASE_HIS"/>
    <property type="match status" value="1"/>
</dbReference>
<evidence type="ECO:0000259" key="13">
    <source>
        <dbReference type="PROSITE" id="PS50207"/>
    </source>
</evidence>
<reference evidence="15" key="2">
    <citation type="submission" date="2025-08" db="UniProtKB">
        <authorList>
            <consortium name="Ensembl"/>
        </authorList>
    </citation>
    <scope>IDENTIFICATION</scope>
</reference>
<evidence type="ECO:0000256" key="12">
    <source>
        <dbReference type="RuleBase" id="RU003971"/>
    </source>
</evidence>
<reference evidence="15" key="1">
    <citation type="submission" date="2021-06" db="EMBL/GenBank/DDBJ databases">
        <authorList>
            <consortium name="Wellcome Sanger Institute Data Sharing"/>
        </authorList>
    </citation>
    <scope>NUCLEOTIDE SEQUENCE [LARGE SCALE GENOMIC DNA]</scope>
</reference>
<dbReference type="SMART" id="SM00115">
    <property type="entry name" value="CASc"/>
    <property type="match status" value="1"/>
</dbReference>
<evidence type="ECO:0000256" key="2">
    <source>
        <dbReference type="ARBA" id="ARBA00010134"/>
    </source>
</evidence>
<evidence type="ECO:0000313" key="15">
    <source>
        <dbReference type="Ensembl" id="ENSECRP00000003691.1"/>
    </source>
</evidence>
<dbReference type="PROSITE" id="PS01122">
    <property type="entry name" value="CASPASE_CYS"/>
    <property type="match status" value="1"/>
</dbReference>
<dbReference type="GO" id="GO:0005737">
    <property type="term" value="C:cytoplasm"/>
    <property type="evidence" value="ECO:0007669"/>
    <property type="project" value="UniProtKB-SubCell"/>
</dbReference>
<evidence type="ECO:0000256" key="3">
    <source>
        <dbReference type="ARBA" id="ARBA00022490"/>
    </source>
</evidence>
<dbReference type="CDD" id="cd00032">
    <property type="entry name" value="CASc"/>
    <property type="match status" value="1"/>
</dbReference>
<dbReference type="GO" id="GO:0043525">
    <property type="term" value="P:positive regulation of neuron apoptotic process"/>
    <property type="evidence" value="ECO:0007669"/>
    <property type="project" value="TreeGrafter"/>
</dbReference>
<dbReference type="Pfam" id="PF00656">
    <property type="entry name" value="Peptidase_C14"/>
    <property type="match status" value="1"/>
</dbReference>
<dbReference type="InterPro" id="IPR016129">
    <property type="entry name" value="Caspase_his_AS"/>
</dbReference>
<dbReference type="GO" id="GO:0006915">
    <property type="term" value="P:apoptotic process"/>
    <property type="evidence" value="ECO:0007669"/>
    <property type="project" value="UniProtKB-KW"/>
</dbReference>
<dbReference type="InterPro" id="IPR011600">
    <property type="entry name" value="Pept_C14_caspase"/>
</dbReference>
<dbReference type="GO" id="GO:0031264">
    <property type="term" value="C:death-inducing signaling complex"/>
    <property type="evidence" value="ECO:0007669"/>
    <property type="project" value="TreeGrafter"/>
</dbReference>
<gene>
    <name evidence="15" type="primary">LOC114651983</name>
</gene>
<keyword evidence="6" id="KW-0378">Hydrolase</keyword>
<dbReference type="InterPro" id="IPR015917">
    <property type="entry name" value="Pept_C14A"/>
</dbReference>
<keyword evidence="16" id="KW-1185">Reference proteome</keyword>
<dbReference type="GO" id="GO:0030216">
    <property type="term" value="P:keratinocyte differentiation"/>
    <property type="evidence" value="ECO:0007669"/>
    <property type="project" value="TreeGrafter"/>
</dbReference>
<feature type="domain" description="Caspase family p10" evidence="13">
    <location>
        <begin position="174"/>
        <end position="261"/>
    </location>
</feature>
<dbReference type="InterPro" id="IPR001309">
    <property type="entry name" value="Pept_C14_p20"/>
</dbReference>
<dbReference type="GeneID" id="114651983"/>
<dbReference type="GO" id="GO:0030218">
    <property type="term" value="P:erythrocyte differentiation"/>
    <property type="evidence" value="ECO:0007669"/>
    <property type="project" value="TreeGrafter"/>
</dbReference>
<dbReference type="InterPro" id="IPR002398">
    <property type="entry name" value="Pept_C14"/>
</dbReference>
<dbReference type="RefSeq" id="XP_028657952.1">
    <property type="nucleotide sequence ID" value="XM_028802119.2"/>
</dbReference>
<keyword evidence="7" id="KW-0788">Thiol protease</keyword>